<sequence>MSSRRLKHQITRRQGDRAFFSTCVALTWISVLPLFLILGTIIFKGVGQINGSFFVEPSPTAVDAMMAKMQVDSVAGGRVILPGGIANGIVGTLIMVVVASLIAIPIGVLGGIYLSEERGTRLASVVRFITDLLQGTPSIVLGIIVYIWVVVPLGNYSALAGAVSLAIMMLPLIIRSTEETLLRLPKSMKESALALGTSYRSTVLKVLLPSASGGLLTGILLAVSRIIGETAPLMMTALGSNHINWNLITPSSAVPLLIWEFYNDPNLIEMIWSSSLFLLVLVLTLNIIAKRIAAKRAI</sequence>
<comment type="caution">
    <text evidence="12">The sequence shown here is derived from an EMBL/GenBank/DDBJ whole genome shotgun (WGS) entry which is preliminary data.</text>
</comment>
<keyword evidence="7 10" id="KW-0812">Transmembrane</keyword>
<dbReference type="RefSeq" id="WP_411914913.1">
    <property type="nucleotide sequence ID" value="NZ_BAAFSF010000001.1"/>
</dbReference>
<keyword evidence="9 10" id="KW-0472">Membrane</keyword>
<evidence type="ECO:0000259" key="11">
    <source>
        <dbReference type="PROSITE" id="PS50928"/>
    </source>
</evidence>
<dbReference type="SUPFAM" id="SSF161098">
    <property type="entry name" value="MetI-like"/>
    <property type="match status" value="1"/>
</dbReference>
<evidence type="ECO:0000256" key="1">
    <source>
        <dbReference type="ARBA" id="ARBA00004651"/>
    </source>
</evidence>
<name>A0ABQ0E063_9PORP</name>
<feature type="domain" description="ABC transmembrane type-1" evidence="11">
    <location>
        <begin position="89"/>
        <end position="289"/>
    </location>
</feature>
<dbReference type="CDD" id="cd06261">
    <property type="entry name" value="TM_PBP2"/>
    <property type="match status" value="1"/>
</dbReference>
<accession>A0ABQ0E063</accession>
<evidence type="ECO:0000256" key="9">
    <source>
        <dbReference type="ARBA" id="ARBA00023136"/>
    </source>
</evidence>
<organism evidence="12 13">
    <name type="scientific">Porphyromonas miyakawae</name>
    <dbReference type="NCBI Taxonomy" id="3137470"/>
    <lineage>
        <taxon>Bacteria</taxon>
        <taxon>Pseudomonadati</taxon>
        <taxon>Bacteroidota</taxon>
        <taxon>Bacteroidia</taxon>
        <taxon>Bacteroidales</taxon>
        <taxon>Porphyromonadaceae</taxon>
        <taxon>Porphyromonas</taxon>
    </lineage>
</organism>
<dbReference type="PROSITE" id="PS50928">
    <property type="entry name" value="ABC_TM1"/>
    <property type="match status" value="1"/>
</dbReference>
<evidence type="ECO:0000256" key="6">
    <source>
        <dbReference type="ARBA" id="ARBA00022592"/>
    </source>
</evidence>
<evidence type="ECO:0000256" key="10">
    <source>
        <dbReference type="RuleBase" id="RU363043"/>
    </source>
</evidence>
<feature type="transmembrane region" description="Helical" evidence="10">
    <location>
        <begin position="89"/>
        <end position="114"/>
    </location>
</feature>
<evidence type="ECO:0000256" key="4">
    <source>
        <dbReference type="ARBA" id="ARBA00022448"/>
    </source>
</evidence>
<keyword evidence="13" id="KW-1185">Reference proteome</keyword>
<feature type="transmembrane region" description="Helical" evidence="10">
    <location>
        <begin position="270"/>
        <end position="289"/>
    </location>
</feature>
<comment type="similarity">
    <text evidence="2 10">Belongs to the binding-protein-dependent transport system permease family. CysTW subfamily.</text>
</comment>
<feature type="transmembrane region" description="Helical" evidence="10">
    <location>
        <begin position="155"/>
        <end position="174"/>
    </location>
</feature>
<evidence type="ECO:0000313" key="12">
    <source>
        <dbReference type="EMBL" id="GAB1251100.1"/>
    </source>
</evidence>
<evidence type="ECO:0000256" key="7">
    <source>
        <dbReference type="ARBA" id="ARBA00022692"/>
    </source>
</evidence>
<evidence type="ECO:0000256" key="3">
    <source>
        <dbReference type="ARBA" id="ARBA00016864"/>
    </source>
</evidence>
<evidence type="ECO:0000256" key="2">
    <source>
        <dbReference type="ARBA" id="ARBA00007069"/>
    </source>
</evidence>
<feature type="transmembrane region" description="Helical" evidence="10">
    <location>
        <begin position="20"/>
        <end position="43"/>
    </location>
</feature>
<feature type="transmembrane region" description="Helical" evidence="10">
    <location>
        <begin position="126"/>
        <end position="149"/>
    </location>
</feature>
<keyword evidence="4" id="KW-0813">Transport</keyword>
<dbReference type="Proteomes" id="UP001628220">
    <property type="component" value="Unassembled WGS sequence"/>
</dbReference>
<evidence type="ECO:0000256" key="5">
    <source>
        <dbReference type="ARBA" id="ARBA00022475"/>
    </source>
</evidence>
<dbReference type="Gene3D" id="1.10.3720.10">
    <property type="entry name" value="MetI-like"/>
    <property type="match status" value="1"/>
</dbReference>
<keyword evidence="8 10" id="KW-1133">Transmembrane helix</keyword>
<dbReference type="Pfam" id="PF00528">
    <property type="entry name" value="BPD_transp_1"/>
    <property type="match status" value="1"/>
</dbReference>
<dbReference type="InterPro" id="IPR035906">
    <property type="entry name" value="MetI-like_sf"/>
</dbReference>
<reference evidence="12 13" key="1">
    <citation type="journal article" date="2025" name="Int. J. Syst. Evol. Microbiol.">
        <title>Desulfovibrio falkowii sp. nov., Porphyromonas miyakawae sp. nov., Mediterraneibacter flintii sp. nov. and Owariibacterium komagatae gen. nov., sp. nov., isolated from human faeces.</title>
        <authorList>
            <person name="Hamaguchi T."/>
            <person name="Ohara M."/>
            <person name="Hisatomi A."/>
            <person name="Sekiguchi K."/>
            <person name="Takeda J.I."/>
            <person name="Ueyama J."/>
            <person name="Ito M."/>
            <person name="Nishiwaki H."/>
            <person name="Ogi T."/>
            <person name="Hirayama M."/>
            <person name="Ohkuma M."/>
            <person name="Sakamoto M."/>
            <person name="Ohno K."/>
        </authorList>
    </citation>
    <scope>NUCLEOTIDE SEQUENCE [LARGE SCALE GENOMIC DNA]</scope>
    <source>
        <strain evidence="12 13">13CB11C</strain>
    </source>
</reference>
<dbReference type="NCBIfam" id="TIGR00974">
    <property type="entry name" value="3a0107s02c"/>
    <property type="match status" value="1"/>
</dbReference>
<dbReference type="PANTHER" id="PTHR42922:SF1">
    <property type="entry name" value="PHOSPHATE TRANSPORT SYSTEM PERMEASE PROTEIN PSTA"/>
    <property type="match status" value="1"/>
</dbReference>
<dbReference type="InterPro" id="IPR005672">
    <property type="entry name" value="Phosphate_PstA"/>
</dbReference>
<dbReference type="InterPro" id="IPR000515">
    <property type="entry name" value="MetI-like"/>
</dbReference>
<feature type="transmembrane region" description="Helical" evidence="10">
    <location>
        <begin position="206"/>
        <end position="227"/>
    </location>
</feature>
<keyword evidence="5 10" id="KW-1003">Cell membrane</keyword>
<keyword evidence="6" id="KW-0592">Phosphate transport</keyword>
<comment type="subcellular location">
    <subcellularLocation>
        <location evidence="1 10">Cell membrane</location>
        <topology evidence="1 10">Multi-pass membrane protein</topology>
    </subcellularLocation>
</comment>
<dbReference type="EMBL" id="BAAFSF010000001">
    <property type="protein sequence ID" value="GAB1251100.1"/>
    <property type="molecule type" value="Genomic_DNA"/>
</dbReference>
<dbReference type="InterPro" id="IPR051408">
    <property type="entry name" value="Phosphate_transprt_permease"/>
</dbReference>
<evidence type="ECO:0000313" key="13">
    <source>
        <dbReference type="Proteomes" id="UP001628220"/>
    </source>
</evidence>
<gene>
    <name evidence="12" type="primary">pstA</name>
    <name evidence="12" type="ORF">Tsumi_02040</name>
</gene>
<evidence type="ECO:0000256" key="8">
    <source>
        <dbReference type="ARBA" id="ARBA00022989"/>
    </source>
</evidence>
<protein>
    <recommendedName>
        <fullName evidence="3 10">Phosphate transport system permease protein PstA</fullName>
    </recommendedName>
</protein>
<proteinExistence type="inferred from homology"/>
<dbReference type="PANTHER" id="PTHR42922">
    <property type="entry name" value="PHOSPHATE TRANSPORT SYSTEM PERMEASE PROTEIN PSTA"/>
    <property type="match status" value="1"/>
</dbReference>